<dbReference type="PRINTS" id="PR00313">
    <property type="entry name" value="CABNDNGRPT"/>
</dbReference>
<protein>
    <recommendedName>
        <fullName evidence="3">Alkaline phosphatase</fullName>
    </recommendedName>
</protein>
<name>A0ABV0KWY0_9CYAN</name>
<dbReference type="Pfam" id="PF00353">
    <property type="entry name" value="HemolysinCabind"/>
    <property type="match status" value="1"/>
</dbReference>
<organism evidence="1 2">
    <name type="scientific">Stenomitos frigidus AS-A4</name>
    <dbReference type="NCBI Taxonomy" id="2933935"/>
    <lineage>
        <taxon>Bacteria</taxon>
        <taxon>Bacillati</taxon>
        <taxon>Cyanobacteriota</taxon>
        <taxon>Cyanophyceae</taxon>
        <taxon>Leptolyngbyales</taxon>
        <taxon>Leptolyngbyaceae</taxon>
        <taxon>Stenomitos</taxon>
    </lineage>
</organism>
<dbReference type="InterPro" id="IPR017850">
    <property type="entry name" value="Alkaline_phosphatase_core_sf"/>
</dbReference>
<dbReference type="SUPFAM" id="SSF53649">
    <property type="entry name" value="Alkaline phosphatase-like"/>
    <property type="match status" value="1"/>
</dbReference>
<proteinExistence type="predicted"/>
<accession>A0ABV0KWY0</accession>
<dbReference type="Proteomes" id="UP001476950">
    <property type="component" value="Unassembled WGS sequence"/>
</dbReference>
<evidence type="ECO:0008006" key="3">
    <source>
        <dbReference type="Google" id="ProtNLM"/>
    </source>
</evidence>
<comment type="caution">
    <text evidence="1">The sequence shown here is derived from an EMBL/GenBank/DDBJ whole genome shotgun (WGS) entry which is preliminary data.</text>
</comment>
<dbReference type="Gene3D" id="2.150.10.10">
    <property type="entry name" value="Serralysin-like metalloprotease, C-terminal"/>
    <property type="match status" value="1"/>
</dbReference>
<dbReference type="InterPro" id="IPR018511">
    <property type="entry name" value="Hemolysin-typ_Ca-bd_CS"/>
</dbReference>
<dbReference type="Gene3D" id="3.40.720.10">
    <property type="entry name" value="Alkaline Phosphatase, subunit A"/>
    <property type="match status" value="1"/>
</dbReference>
<sequence>VEEEGSDNFANNNNAVGTVEAIRRADAAIGVAIDYVDSQDPNTLVVTAADSDAGGLQVVQYVPYARPTGNFTSTPALLDSEPQVPFINVNPTTTNTTRNFLDGVNGSTASANFPWRPFTSMASLDGAMGNFAVGWVGTPDFPGSIVSKTYGMNAEQLPSTLDNTEIYRLMYQTLFGVRFSAVVKAEGGARTAEVTAGEGYLAVVNFGGLGRGANPSENTIAEVDTIQFKGADLTARNLVLTQKGDDLVVSFEGVADTGAILRNVQLDNLDNLSQSTGASVNLGNLVFDGQSSVQDSFDVFDAEWDLDQIFNRNSVTFLNELDNSVRGFDHSDDVINTQGGDDRSFGLSGNDLLRGGAGYDYLEGGRGHDILVGGTDADVFVLARGSGSDTVQDFSLLEGDKFALSGGLTFGRLSILQGTGANANNALIRAGSTSELLATVVGVQASSLTQANFLLTA</sequence>
<dbReference type="InterPro" id="IPR001343">
    <property type="entry name" value="Hemolysn_Ca-bd"/>
</dbReference>
<dbReference type="PROSITE" id="PS00330">
    <property type="entry name" value="HEMOLYSIN_CALCIUM"/>
    <property type="match status" value="2"/>
</dbReference>
<reference evidence="1 2" key="1">
    <citation type="submission" date="2022-04" db="EMBL/GenBank/DDBJ databases">
        <title>Positive selection, recombination, and allopatry shape intraspecific diversity of widespread and dominant cyanobacteria.</title>
        <authorList>
            <person name="Wei J."/>
            <person name="Shu W."/>
            <person name="Hu C."/>
        </authorList>
    </citation>
    <scope>NUCLEOTIDE SEQUENCE [LARGE SCALE GENOMIC DNA]</scope>
    <source>
        <strain evidence="1 2">AS-A4</strain>
    </source>
</reference>
<evidence type="ECO:0000313" key="1">
    <source>
        <dbReference type="EMBL" id="MEP1062759.1"/>
    </source>
</evidence>
<dbReference type="InterPro" id="IPR011049">
    <property type="entry name" value="Serralysin-like_metalloprot_C"/>
</dbReference>
<keyword evidence="2" id="KW-1185">Reference proteome</keyword>
<gene>
    <name evidence="1" type="ORF">NDI38_30755</name>
</gene>
<evidence type="ECO:0000313" key="2">
    <source>
        <dbReference type="Proteomes" id="UP001476950"/>
    </source>
</evidence>
<dbReference type="EMBL" id="JAMPLM010000088">
    <property type="protein sequence ID" value="MEP1062759.1"/>
    <property type="molecule type" value="Genomic_DNA"/>
</dbReference>
<dbReference type="SUPFAM" id="SSF51120">
    <property type="entry name" value="beta-Roll"/>
    <property type="match status" value="1"/>
</dbReference>
<feature type="non-terminal residue" evidence="1">
    <location>
        <position position="1"/>
    </location>
</feature>